<accession>A0A543N9Z7</accession>
<feature type="region of interest" description="Disordered" evidence="3">
    <location>
        <begin position="239"/>
        <end position="267"/>
    </location>
</feature>
<keyword evidence="2" id="KW-0051">Antiviral defense</keyword>
<sequence length="609" mass="67323">MDERDLVLLNLSGVQRFITESRTTADLYSGSRIVMSLAGKAAEEFRGSPRNELIFPSPPSDGSPVVMDGMSNRVVALVPAGEGASIAAAAAHSTDQLWRAWVREVFGERELGSVPEWPRLSWVCVPPQPGGYPRQWEIAQQRLAGRKNVNDFSPFQAKRQGVCALSPHWPASPHMPRHRTVEADQLSVPNWVKRCWPRLEGGKLGFPPTNAFSSSRFRAEVLRRWDDSRVREAVRELRDAARKVDPDPSNDTPVPGIPEPDTDQGRTAGTWLRSQAGIWVYPETWHLHGLRRKHGEKHGNPLDDGFTDAVQQGRAAAAHLTELLGHHRKGGSGETLPPSPPCAYLAVLVQDLDSMGRYLSGHPLDPSMDRPQVSAAQHRLVSQRLQALAARQRAAVEDPDVRGRVVYAGGDDLLALLPADTALHAARRCHDEVPGDLPTPSTALLFFHHAVPLQLALRRAREGLTAAKDARELKHGLSVEYLRSSSASDRHVGRWEDGPTSSLEVFLPRAGERPMELSPTLVHELERSAGQLHGLLRSGEPHAGSTARREIRRLIERHVYSDGTAGAEHVRQFASEADEALWNLREARGRDEVPVRAARIAVFLKQEVR</sequence>
<dbReference type="InterPro" id="IPR054767">
    <property type="entry name" value="Cas10-Cmr2_palm2"/>
</dbReference>
<dbReference type="InterPro" id="IPR024615">
    <property type="entry name" value="CRISPR-assoc_Cmr2_N"/>
</dbReference>
<organism evidence="5 6">
    <name type="scientific">Haloactinospora alba</name>
    <dbReference type="NCBI Taxonomy" id="405555"/>
    <lineage>
        <taxon>Bacteria</taxon>
        <taxon>Bacillati</taxon>
        <taxon>Actinomycetota</taxon>
        <taxon>Actinomycetes</taxon>
        <taxon>Streptosporangiales</taxon>
        <taxon>Nocardiopsidaceae</taxon>
        <taxon>Haloactinospora</taxon>
    </lineage>
</organism>
<dbReference type="InterPro" id="IPR000160">
    <property type="entry name" value="GGDEF_dom"/>
</dbReference>
<reference evidence="5 6" key="1">
    <citation type="submission" date="2019-06" db="EMBL/GenBank/DDBJ databases">
        <title>Sequencing the genomes of 1000 actinobacteria strains.</title>
        <authorList>
            <person name="Klenk H.-P."/>
        </authorList>
    </citation>
    <scope>NUCLEOTIDE SEQUENCE [LARGE SCALE GENOMIC DNA]</scope>
    <source>
        <strain evidence="5 6">DSM 45015</strain>
    </source>
</reference>
<dbReference type="RefSeq" id="WP_170181648.1">
    <property type="nucleotide sequence ID" value="NZ_VFQC01000002.1"/>
</dbReference>
<feature type="domain" description="GGDEF" evidence="4">
    <location>
        <begin position="343"/>
        <end position="482"/>
    </location>
</feature>
<dbReference type="Pfam" id="PF22335">
    <property type="entry name" value="Cas10-Cmr2_palm2"/>
    <property type="match status" value="1"/>
</dbReference>
<dbReference type="GO" id="GO:0000166">
    <property type="term" value="F:nucleotide binding"/>
    <property type="evidence" value="ECO:0007669"/>
    <property type="project" value="UniProtKB-KW"/>
</dbReference>
<evidence type="ECO:0000313" key="6">
    <source>
        <dbReference type="Proteomes" id="UP000317422"/>
    </source>
</evidence>
<protein>
    <submittedName>
        <fullName evidence="5">CRISPR-associated protein Cmr2</fullName>
    </submittedName>
</protein>
<dbReference type="Proteomes" id="UP000317422">
    <property type="component" value="Unassembled WGS sequence"/>
</dbReference>
<evidence type="ECO:0000259" key="4">
    <source>
        <dbReference type="PROSITE" id="PS50887"/>
    </source>
</evidence>
<dbReference type="GO" id="GO:0051607">
    <property type="term" value="P:defense response to virus"/>
    <property type="evidence" value="ECO:0007669"/>
    <property type="project" value="UniProtKB-KW"/>
</dbReference>
<dbReference type="PROSITE" id="PS50887">
    <property type="entry name" value="GGDEF"/>
    <property type="match status" value="1"/>
</dbReference>
<evidence type="ECO:0000256" key="3">
    <source>
        <dbReference type="SAM" id="MobiDB-lite"/>
    </source>
</evidence>
<dbReference type="Pfam" id="PF12469">
    <property type="entry name" value="Cmr2_N"/>
    <property type="match status" value="1"/>
</dbReference>
<dbReference type="AlphaFoldDB" id="A0A543N9Z7"/>
<comment type="caution">
    <text evidence="5">The sequence shown here is derived from an EMBL/GenBank/DDBJ whole genome shotgun (WGS) entry which is preliminary data.</text>
</comment>
<dbReference type="Gene3D" id="3.30.70.270">
    <property type="match status" value="1"/>
</dbReference>
<dbReference type="EMBL" id="VFQC01000002">
    <property type="protein sequence ID" value="TQN28628.1"/>
    <property type="molecule type" value="Genomic_DNA"/>
</dbReference>
<gene>
    <name evidence="5" type="ORF">FHX37_3985</name>
</gene>
<keyword evidence="1" id="KW-0547">Nucleotide-binding</keyword>
<evidence type="ECO:0000313" key="5">
    <source>
        <dbReference type="EMBL" id="TQN28628.1"/>
    </source>
</evidence>
<dbReference type="InterPro" id="IPR038242">
    <property type="entry name" value="Cmr2_N"/>
</dbReference>
<keyword evidence="6" id="KW-1185">Reference proteome</keyword>
<proteinExistence type="predicted"/>
<evidence type="ECO:0000256" key="1">
    <source>
        <dbReference type="ARBA" id="ARBA00022741"/>
    </source>
</evidence>
<dbReference type="Gene3D" id="3.30.70.2220">
    <property type="entry name" value="CRISPR-Cas system, Cmr2 subunit, D1 domain, cysteine cluster"/>
    <property type="match status" value="1"/>
</dbReference>
<dbReference type="InterPro" id="IPR043128">
    <property type="entry name" value="Rev_trsase/Diguanyl_cyclase"/>
</dbReference>
<evidence type="ECO:0000256" key="2">
    <source>
        <dbReference type="ARBA" id="ARBA00023118"/>
    </source>
</evidence>
<name>A0A543N9Z7_9ACTN</name>